<accession>A0A172THQ6</accession>
<proteinExistence type="predicted"/>
<dbReference type="RefSeq" id="WP_068606178.1">
    <property type="nucleotide sequence ID" value="NZ_CP011388.1"/>
</dbReference>
<evidence type="ECO:0000256" key="5">
    <source>
        <dbReference type="ARBA" id="ARBA00023288"/>
    </source>
</evidence>
<keyword evidence="4" id="KW-0564">Palmitate</keyword>
<dbReference type="InterPro" id="IPR006059">
    <property type="entry name" value="SBP"/>
</dbReference>
<gene>
    <name evidence="7" type="ORF">SY83_10235</name>
</gene>
<evidence type="ECO:0000313" key="7">
    <source>
        <dbReference type="EMBL" id="ANE46588.1"/>
    </source>
</evidence>
<evidence type="ECO:0000256" key="6">
    <source>
        <dbReference type="SAM" id="MobiDB-lite"/>
    </source>
</evidence>
<dbReference type="PANTHER" id="PTHR43649">
    <property type="entry name" value="ARABINOSE-BINDING PROTEIN-RELATED"/>
    <property type="match status" value="1"/>
</dbReference>
<evidence type="ECO:0000313" key="8">
    <source>
        <dbReference type="Proteomes" id="UP000076927"/>
    </source>
</evidence>
<dbReference type="Proteomes" id="UP000076927">
    <property type="component" value="Chromosome"/>
</dbReference>
<evidence type="ECO:0000256" key="4">
    <source>
        <dbReference type="ARBA" id="ARBA00023139"/>
    </source>
</evidence>
<evidence type="ECO:0000256" key="3">
    <source>
        <dbReference type="ARBA" id="ARBA00023136"/>
    </source>
</evidence>
<evidence type="ECO:0000256" key="1">
    <source>
        <dbReference type="ARBA" id="ARBA00022475"/>
    </source>
</evidence>
<keyword evidence="1" id="KW-1003">Cell membrane</keyword>
<dbReference type="Pfam" id="PF01547">
    <property type="entry name" value="SBP_bac_1"/>
    <property type="match status" value="1"/>
</dbReference>
<dbReference type="STRING" id="1178515.SY83_10235"/>
<keyword evidence="2" id="KW-0732">Signal</keyword>
<evidence type="ECO:0008006" key="9">
    <source>
        <dbReference type="Google" id="ProtNLM"/>
    </source>
</evidence>
<feature type="region of interest" description="Disordered" evidence="6">
    <location>
        <begin position="33"/>
        <end position="58"/>
    </location>
</feature>
<reference evidence="7 8" key="1">
    <citation type="submission" date="2015-01" db="EMBL/GenBank/DDBJ databases">
        <title>Paenibacillus swuensis/DY6/whole genome sequencing.</title>
        <authorList>
            <person name="Kim M.K."/>
            <person name="Srinivasan S."/>
            <person name="Lee J.-J."/>
        </authorList>
    </citation>
    <scope>NUCLEOTIDE SEQUENCE [LARGE SCALE GENOMIC DNA]</scope>
    <source>
        <strain evidence="7 8">DY6</strain>
    </source>
</reference>
<name>A0A172THQ6_9BACL</name>
<dbReference type="PATRIC" id="fig|1178515.4.peg.2050"/>
<sequence length="571" mass="63344">MTHATWNKSWIAGLLVLMMLVITACSGNGNTENAAQGNGKNNGNQAETPTEPAEVPEPFGMYKEPVELKIGKSTIAEPKFPEGETWADNEYYRHLQKTLNISVKHAWEADGSSSAYKDKVNLSIASNDLPDAFSLVNRDQLAELVKNDMIEDLTEVYEKYVSPEYKAVIDSTNGQAIAEVTVDGKMFAIPTAREVTPNLVWVRQDWLDTLKLQAPKSVDDVLAVAKAFKAADLDKTGKAVGLTGVEKFVSDGNEMHGYELLFNAYELYPMQWTKGQDGTIAYGGIQPGVKDVLAKLAQAFKDGLIDREFATKDAGKANEVLTSGQGGIAVLPWWAPGWPLQDSVKNSGGKAVWKAYPIIGANGKYNGEQNGILNSMYVVRKGYEHPEALVKLVNWEFKLKQRGYPELNELMDNGIYKEIKRRGTPFEVNAARMDEIQFLAGVIQQGVKGEITKEEAAKLHPEAWDKVERIQKYRANPDPMADTALWADDTQWTIGAPALVAAEQNVHFNVFTGITKGMENKKSILDDLLIQSYLKIIYGEESVDYFDTFVEQWKSQGGDEITKEVQEQVAK</sequence>
<evidence type="ECO:0000256" key="2">
    <source>
        <dbReference type="ARBA" id="ARBA00022729"/>
    </source>
</evidence>
<keyword evidence="3" id="KW-0472">Membrane</keyword>
<keyword evidence="5" id="KW-0449">Lipoprotein</keyword>
<keyword evidence="8" id="KW-1185">Reference proteome</keyword>
<dbReference type="AlphaFoldDB" id="A0A172THQ6"/>
<dbReference type="Gene3D" id="3.40.190.10">
    <property type="entry name" value="Periplasmic binding protein-like II"/>
    <property type="match status" value="2"/>
</dbReference>
<dbReference type="EMBL" id="CP011388">
    <property type="protein sequence ID" value="ANE46588.1"/>
    <property type="molecule type" value="Genomic_DNA"/>
</dbReference>
<dbReference type="KEGG" id="pswu:SY83_10235"/>
<dbReference type="PANTHER" id="PTHR43649:SF33">
    <property type="entry name" value="POLYGALACTURONAN_RHAMNOGALACTURONAN-BINDING PROTEIN YTCQ"/>
    <property type="match status" value="1"/>
</dbReference>
<dbReference type="InterPro" id="IPR050490">
    <property type="entry name" value="Bact_solute-bd_prot1"/>
</dbReference>
<protein>
    <recommendedName>
        <fullName evidence="9">ABC transporter substrate-binding protein</fullName>
    </recommendedName>
</protein>
<dbReference type="OrthoDB" id="9787283at2"/>
<dbReference type="SUPFAM" id="SSF53850">
    <property type="entry name" value="Periplasmic binding protein-like II"/>
    <property type="match status" value="1"/>
</dbReference>
<organism evidence="7 8">
    <name type="scientific">Paenibacillus swuensis</name>
    <dbReference type="NCBI Taxonomy" id="1178515"/>
    <lineage>
        <taxon>Bacteria</taxon>
        <taxon>Bacillati</taxon>
        <taxon>Bacillota</taxon>
        <taxon>Bacilli</taxon>
        <taxon>Bacillales</taxon>
        <taxon>Paenibacillaceae</taxon>
        <taxon>Paenibacillus</taxon>
    </lineage>
</organism>